<feature type="transmembrane region" description="Helical" evidence="1">
    <location>
        <begin position="50"/>
        <end position="68"/>
    </location>
</feature>
<feature type="transmembrane region" description="Helical" evidence="1">
    <location>
        <begin position="213"/>
        <end position="230"/>
    </location>
</feature>
<gene>
    <name evidence="2" type="ORF">ACFQWB_14370</name>
</gene>
<dbReference type="EMBL" id="JBHTGQ010000038">
    <property type="protein sequence ID" value="MFC7751104.1"/>
    <property type="molecule type" value="Genomic_DNA"/>
</dbReference>
<keyword evidence="1" id="KW-0812">Transmembrane</keyword>
<dbReference type="Proteomes" id="UP001596528">
    <property type="component" value="Unassembled WGS sequence"/>
</dbReference>
<feature type="transmembrane region" description="Helical" evidence="1">
    <location>
        <begin position="274"/>
        <end position="296"/>
    </location>
</feature>
<feature type="transmembrane region" description="Helical" evidence="1">
    <location>
        <begin position="171"/>
        <end position="192"/>
    </location>
</feature>
<dbReference type="RefSeq" id="WP_170209584.1">
    <property type="nucleotide sequence ID" value="NZ_JBHTGQ010000038.1"/>
</dbReference>
<evidence type="ECO:0000256" key="1">
    <source>
        <dbReference type="SAM" id="Phobius"/>
    </source>
</evidence>
<keyword evidence="1" id="KW-0472">Membrane</keyword>
<accession>A0ABW2V897</accession>
<name>A0ABW2V897_9BACL</name>
<feature type="transmembrane region" description="Helical" evidence="1">
    <location>
        <begin position="236"/>
        <end position="262"/>
    </location>
</feature>
<proteinExistence type="predicted"/>
<protein>
    <submittedName>
        <fullName evidence="2">DUF2232 domain-containing protein</fullName>
    </submittedName>
</protein>
<feature type="transmembrane region" description="Helical" evidence="1">
    <location>
        <begin position="74"/>
        <end position="95"/>
    </location>
</feature>
<feature type="transmembrane region" description="Helical" evidence="1">
    <location>
        <begin position="107"/>
        <end position="128"/>
    </location>
</feature>
<feature type="transmembrane region" description="Helical" evidence="1">
    <location>
        <begin position="15"/>
        <end position="43"/>
    </location>
</feature>
<sequence length="309" mass="34837">MNREQRSVWLWSGLFFLMLLLTMTFFAVFTVHVFLIPMVILFVRLSRGRFAAVYAVSLALACLMPMLLGAGALGLAAIIPALFFLGPTVVMGTLYKRRAPAKSVVTGGILAMLGQMLLLLVILTAMQVDVFGSLESYMRDSMTNAMKILNVELSQELVDQTIQAIKSSVPMFLIGISFYYAVLTHWISRAILNRMGEALPGMPPVREWMLPKSMVWIYLIALLLELVVRPDFDSTMYVLLFNLLPLLRFAFCIQGIAFLAFIAYQKRWSQALPVLVFVVTLLIAPLQHFISLLGVFDVAFPLRQRFLKR</sequence>
<dbReference type="PANTHER" id="PTHR41324:SF1">
    <property type="entry name" value="DUF2232 DOMAIN-CONTAINING PROTEIN"/>
    <property type="match status" value="1"/>
</dbReference>
<reference evidence="3" key="1">
    <citation type="journal article" date="2019" name="Int. J. Syst. Evol. Microbiol.">
        <title>The Global Catalogue of Microorganisms (GCM) 10K type strain sequencing project: providing services to taxonomists for standard genome sequencing and annotation.</title>
        <authorList>
            <consortium name="The Broad Institute Genomics Platform"/>
            <consortium name="The Broad Institute Genome Sequencing Center for Infectious Disease"/>
            <person name="Wu L."/>
            <person name="Ma J."/>
        </authorList>
    </citation>
    <scope>NUCLEOTIDE SEQUENCE [LARGE SCALE GENOMIC DNA]</scope>
    <source>
        <strain evidence="3">JCM 18657</strain>
    </source>
</reference>
<evidence type="ECO:0000313" key="3">
    <source>
        <dbReference type="Proteomes" id="UP001596528"/>
    </source>
</evidence>
<keyword evidence="3" id="KW-1185">Reference proteome</keyword>
<dbReference type="InterPro" id="IPR018710">
    <property type="entry name" value="DUF2232"/>
</dbReference>
<dbReference type="PANTHER" id="PTHR41324">
    <property type="entry name" value="MEMBRANE PROTEIN-RELATED"/>
    <property type="match status" value="1"/>
</dbReference>
<keyword evidence="1" id="KW-1133">Transmembrane helix</keyword>
<evidence type="ECO:0000313" key="2">
    <source>
        <dbReference type="EMBL" id="MFC7751104.1"/>
    </source>
</evidence>
<comment type="caution">
    <text evidence="2">The sequence shown here is derived from an EMBL/GenBank/DDBJ whole genome shotgun (WGS) entry which is preliminary data.</text>
</comment>
<dbReference type="Pfam" id="PF09991">
    <property type="entry name" value="DUF2232"/>
    <property type="match status" value="1"/>
</dbReference>
<organism evidence="2 3">
    <name type="scientific">Paenibacillus thermoaerophilus</name>
    <dbReference type="NCBI Taxonomy" id="1215385"/>
    <lineage>
        <taxon>Bacteria</taxon>
        <taxon>Bacillati</taxon>
        <taxon>Bacillota</taxon>
        <taxon>Bacilli</taxon>
        <taxon>Bacillales</taxon>
        <taxon>Paenibacillaceae</taxon>
        <taxon>Paenibacillus</taxon>
    </lineage>
</organism>